<evidence type="ECO:0000313" key="10">
    <source>
        <dbReference type="Proteomes" id="UP000036520"/>
    </source>
</evidence>
<dbReference type="SUPFAM" id="SSF53649">
    <property type="entry name" value="Alkaline phosphatase-like"/>
    <property type="match status" value="1"/>
</dbReference>
<dbReference type="PANTHER" id="PTHR42693:SF42">
    <property type="entry name" value="ARYLSULFATASE G"/>
    <property type="match status" value="1"/>
</dbReference>
<keyword evidence="5" id="KW-0378">Hydrolase</keyword>
<dbReference type="PANTHER" id="PTHR42693">
    <property type="entry name" value="ARYLSULFATASE FAMILY MEMBER"/>
    <property type="match status" value="1"/>
</dbReference>
<comment type="cofactor">
    <cofactor evidence="1">
        <name>Ca(2+)</name>
        <dbReference type="ChEBI" id="CHEBI:29108"/>
    </cofactor>
</comment>
<evidence type="ECO:0000256" key="4">
    <source>
        <dbReference type="ARBA" id="ARBA00022729"/>
    </source>
</evidence>
<evidence type="ECO:0000256" key="7">
    <source>
        <dbReference type="SAM" id="SignalP"/>
    </source>
</evidence>
<dbReference type="Proteomes" id="UP000036520">
    <property type="component" value="Chromosome"/>
</dbReference>
<dbReference type="PROSITE" id="PS00149">
    <property type="entry name" value="SULFATASE_2"/>
    <property type="match status" value="1"/>
</dbReference>
<dbReference type="STRING" id="320787.CA2015_1823"/>
<dbReference type="InterPro" id="IPR017850">
    <property type="entry name" value="Alkaline_phosphatase_core_sf"/>
</dbReference>
<comment type="similarity">
    <text evidence="2">Belongs to the sulfatase family.</text>
</comment>
<keyword evidence="3" id="KW-0479">Metal-binding</keyword>
<sequence>MRLSKIFLSVFYLLQLSFHSNLLAQERPPNIVYILIDDLGWKDLGCYGSEFYETPNIDKLRAQGMKFTAAYSASPVCSPSRASILTGKNPANIGFTGHITAIGKHRFPEEGRIIPPDDYMHVSLEEKMIPEILLQSGYTSASIGKWHVGEEEKYFPTHQGFAINIAGYEHGSPPTYWGPFESEKSWNPVIKNLDNREEGQYLTNRLTDEAINFIGENKEGPFFLYLSHYAVHTPLEAPDSLVNKYELKLEGQKEQKNAIYAAMIENMDWNVGRLLKSLDSLGLEGNTIVILGSDNGGEGRVTNNAPLREGKGYIYEGGIRVPLVIKWPGKVKPNSLSDVPVITDDMLPTIVEMAGLSNDNQDIDGVSLLPLLTGEGGWDRDMLCWYYPHYSPQAKMPGYAIRMGDYKLVEYYDPPSVELFDLSKDIGETNDLSGVDVQKVEEMKASFKEWLMEFNPILHTENPNYNPNYRSN</sequence>
<dbReference type="PATRIC" id="fig|320787.5.peg.2007"/>
<dbReference type="GO" id="GO:0046872">
    <property type="term" value="F:metal ion binding"/>
    <property type="evidence" value="ECO:0007669"/>
    <property type="project" value="UniProtKB-KW"/>
</dbReference>
<dbReference type="RefSeq" id="WP_048641612.1">
    <property type="nucleotide sequence ID" value="NZ_CP012040.1"/>
</dbReference>
<dbReference type="InterPro" id="IPR024607">
    <property type="entry name" value="Sulfatase_CS"/>
</dbReference>
<evidence type="ECO:0000256" key="5">
    <source>
        <dbReference type="ARBA" id="ARBA00022801"/>
    </source>
</evidence>
<dbReference type="InterPro" id="IPR000917">
    <property type="entry name" value="Sulfatase_N"/>
</dbReference>
<keyword evidence="4 7" id="KW-0732">Signal</keyword>
<dbReference type="EMBL" id="CP012040">
    <property type="protein sequence ID" value="AKP51256.1"/>
    <property type="molecule type" value="Genomic_DNA"/>
</dbReference>
<dbReference type="PROSITE" id="PS00523">
    <property type="entry name" value="SULFATASE_1"/>
    <property type="match status" value="1"/>
</dbReference>
<evidence type="ECO:0000256" key="1">
    <source>
        <dbReference type="ARBA" id="ARBA00001913"/>
    </source>
</evidence>
<feature type="chain" id="PRO_5005208496" evidence="7">
    <location>
        <begin position="25"/>
        <end position="472"/>
    </location>
</feature>
<dbReference type="GO" id="GO:0004065">
    <property type="term" value="F:arylsulfatase activity"/>
    <property type="evidence" value="ECO:0007669"/>
    <property type="project" value="TreeGrafter"/>
</dbReference>
<protein>
    <submittedName>
        <fullName evidence="9">Sulfatase</fullName>
    </submittedName>
</protein>
<keyword evidence="6" id="KW-0106">Calcium</keyword>
<evidence type="ECO:0000256" key="2">
    <source>
        <dbReference type="ARBA" id="ARBA00008779"/>
    </source>
</evidence>
<dbReference type="Pfam" id="PF00884">
    <property type="entry name" value="Sulfatase"/>
    <property type="match status" value="1"/>
</dbReference>
<proteinExistence type="inferred from homology"/>
<dbReference type="KEGG" id="camu:CA2015_1823"/>
<dbReference type="OrthoDB" id="9764377at2"/>
<dbReference type="Gene3D" id="3.30.1120.10">
    <property type="match status" value="1"/>
</dbReference>
<gene>
    <name evidence="9" type="ORF">CA2015_1823</name>
</gene>
<evidence type="ECO:0000256" key="3">
    <source>
        <dbReference type="ARBA" id="ARBA00022723"/>
    </source>
</evidence>
<feature type="signal peptide" evidence="7">
    <location>
        <begin position="1"/>
        <end position="24"/>
    </location>
</feature>
<dbReference type="AlphaFoldDB" id="A0A0H4P9T2"/>
<dbReference type="CDD" id="cd16144">
    <property type="entry name" value="ARS_like"/>
    <property type="match status" value="1"/>
</dbReference>
<evidence type="ECO:0000256" key="6">
    <source>
        <dbReference type="ARBA" id="ARBA00022837"/>
    </source>
</evidence>
<evidence type="ECO:0000313" key="9">
    <source>
        <dbReference type="EMBL" id="AKP51256.1"/>
    </source>
</evidence>
<organism evidence="9 10">
    <name type="scientific">Cyclobacterium amurskyense</name>
    <dbReference type="NCBI Taxonomy" id="320787"/>
    <lineage>
        <taxon>Bacteria</taxon>
        <taxon>Pseudomonadati</taxon>
        <taxon>Bacteroidota</taxon>
        <taxon>Cytophagia</taxon>
        <taxon>Cytophagales</taxon>
        <taxon>Cyclobacteriaceae</taxon>
        <taxon>Cyclobacterium</taxon>
    </lineage>
</organism>
<dbReference type="InterPro" id="IPR050738">
    <property type="entry name" value="Sulfatase"/>
</dbReference>
<evidence type="ECO:0000259" key="8">
    <source>
        <dbReference type="Pfam" id="PF00884"/>
    </source>
</evidence>
<reference evidence="9 10" key="1">
    <citation type="submission" date="2015-07" db="EMBL/GenBank/DDBJ databases">
        <authorList>
            <person name="Kim K.M."/>
        </authorList>
    </citation>
    <scope>NUCLEOTIDE SEQUENCE [LARGE SCALE GENOMIC DNA]</scope>
    <source>
        <strain evidence="9 10">KCTC 12363</strain>
    </source>
</reference>
<keyword evidence="10" id="KW-1185">Reference proteome</keyword>
<name>A0A0H4P9T2_9BACT</name>
<accession>A0A0H4P9T2</accession>
<feature type="domain" description="Sulfatase N-terminal" evidence="8">
    <location>
        <begin position="29"/>
        <end position="355"/>
    </location>
</feature>
<dbReference type="Gene3D" id="3.40.720.10">
    <property type="entry name" value="Alkaline Phosphatase, subunit A"/>
    <property type="match status" value="1"/>
</dbReference>